<sequence>MKKLETFWNTIHYFNYRFELKIQKFLRGDGNYSQPTSNLEVQKWRDVEKEIFEKGVKDPRYGFSSIMAGNFIFGLAVIIGGGIFFILMGLIKYLIGTDINVALFVIVCIVPFVSLTYYYVFYKDKYLIYFKEFDKKPKEWRIKWKWISFFTIIGVILFLILSFILMDYLSNIGHVPK</sequence>
<organism evidence="2 3">
    <name type="scientific">Epilithonimonas hungarica</name>
    <dbReference type="NCBI Taxonomy" id="454006"/>
    <lineage>
        <taxon>Bacteria</taxon>
        <taxon>Pseudomonadati</taxon>
        <taxon>Bacteroidota</taxon>
        <taxon>Flavobacteriia</taxon>
        <taxon>Flavobacteriales</taxon>
        <taxon>Weeksellaceae</taxon>
        <taxon>Chryseobacterium group</taxon>
        <taxon>Epilithonimonas</taxon>
    </lineage>
</organism>
<name>A0A1G7SYE0_9FLAO</name>
<dbReference type="OrthoDB" id="1238410at2"/>
<feature type="transmembrane region" description="Helical" evidence="1">
    <location>
        <begin position="142"/>
        <end position="166"/>
    </location>
</feature>
<dbReference type="EMBL" id="FNBH01000003">
    <property type="protein sequence ID" value="SDG27439.1"/>
    <property type="molecule type" value="Genomic_DNA"/>
</dbReference>
<protein>
    <submittedName>
        <fullName evidence="2">Uncharacterized protein</fullName>
    </submittedName>
</protein>
<gene>
    <name evidence="2" type="ORF">SAMN05421825_3106</name>
</gene>
<dbReference type="AlphaFoldDB" id="A0A1G7SYE0"/>
<evidence type="ECO:0000313" key="2">
    <source>
        <dbReference type="EMBL" id="SDG27439.1"/>
    </source>
</evidence>
<accession>A0A1G7SYE0</accession>
<dbReference type="Proteomes" id="UP000199203">
    <property type="component" value="Unassembled WGS sequence"/>
</dbReference>
<feature type="transmembrane region" description="Helical" evidence="1">
    <location>
        <begin position="71"/>
        <end position="95"/>
    </location>
</feature>
<feature type="transmembrane region" description="Helical" evidence="1">
    <location>
        <begin position="101"/>
        <end position="121"/>
    </location>
</feature>
<evidence type="ECO:0000256" key="1">
    <source>
        <dbReference type="SAM" id="Phobius"/>
    </source>
</evidence>
<keyword evidence="1" id="KW-1133">Transmembrane helix</keyword>
<reference evidence="3" key="1">
    <citation type="submission" date="2016-10" db="EMBL/GenBank/DDBJ databases">
        <authorList>
            <person name="Varghese N."/>
            <person name="Submissions S."/>
        </authorList>
    </citation>
    <scope>NUCLEOTIDE SEQUENCE [LARGE SCALE GENOMIC DNA]</scope>
    <source>
        <strain evidence="3">DSM 19684</strain>
    </source>
</reference>
<keyword evidence="1" id="KW-0472">Membrane</keyword>
<keyword evidence="3" id="KW-1185">Reference proteome</keyword>
<dbReference type="RefSeq" id="WP_089874323.1">
    <property type="nucleotide sequence ID" value="NZ_FNBH01000003.1"/>
</dbReference>
<evidence type="ECO:0000313" key="3">
    <source>
        <dbReference type="Proteomes" id="UP000199203"/>
    </source>
</evidence>
<proteinExistence type="predicted"/>
<keyword evidence="1" id="KW-0812">Transmembrane</keyword>